<dbReference type="CDD" id="cd19079">
    <property type="entry name" value="AKR_EcYajO-like"/>
    <property type="match status" value="1"/>
</dbReference>
<dbReference type="InterPro" id="IPR036812">
    <property type="entry name" value="NAD(P)_OxRdtase_dom_sf"/>
</dbReference>
<dbReference type="GO" id="GO:0005829">
    <property type="term" value="C:cytosol"/>
    <property type="evidence" value="ECO:0007669"/>
    <property type="project" value="UniProtKB-ARBA"/>
</dbReference>
<dbReference type="OMA" id="RATIHND"/>
<evidence type="ECO:0000313" key="5">
    <source>
        <dbReference type="Proteomes" id="UP000596276"/>
    </source>
</evidence>
<dbReference type="FunFam" id="3.20.20.100:FF:000004">
    <property type="entry name" value="Oxidoreductase, aldo/keto reductase"/>
    <property type="match status" value="1"/>
</dbReference>
<dbReference type="PANTHER" id="PTHR43364:SF15">
    <property type="entry name" value="ARYL-ALCOHOL DEHYDROGENASE AAD16-RELATED"/>
    <property type="match status" value="1"/>
</dbReference>
<keyword evidence="5" id="KW-1185">Reference proteome</keyword>
<sequence length="487" mass="54866">MSYGSSEWQSWVLNEKDALPLLKHAYDKGINTWDTADIYSHGRSEEIIGKFLRQERIPRDRVVIMTKCYFGVDDQGRQPPNRATIHNDGQEWVNRVGLSRKHIFDAVEASVRRLGTYIDVLQIHRLDRDTPRKEIMKALNDVVESGKVRYIGASSMAAWEFQSLQNIALQNGWHQFISMQNLHNLIHREEEREMIPYCLDTGVGLIPWSPLARGVLARPWDSRSTIRETTDMSLKSIIRDRESLADKSIIDRVEEVARRRGITMSQVAIAWSLSHRTENPILGLNSKDRIDEAVAAIGVRLTEDEKRHIVFFFASVLAASLGISVNVNSSNLREVYQFPNGTWVENIALRSNGNLLVTLVNIPEVWEVFPSAQPGASGARLVHHFTNEGMSTSITEHSPDMFALITTNTVWKMDLNAGREASQVRVATLPAGNLNGMATLDQELGRVAISDSEFGLVWVVIYILERSRSSSGTKPHGEYEGRPIASI</sequence>
<dbReference type="PANTHER" id="PTHR43364">
    <property type="entry name" value="NADH-SPECIFIC METHYLGLYOXAL REDUCTASE-RELATED"/>
    <property type="match status" value="1"/>
</dbReference>
<reference evidence="5" key="1">
    <citation type="journal article" date="2021" name="G3 (Bethesda)">
        <title>Chromosome assembled and annotated genome sequence of Aspergillus flavus NRRL 3357.</title>
        <authorList>
            <person name="Skerker J.M."/>
            <person name="Pianalto K.M."/>
            <person name="Mondo S.J."/>
            <person name="Yang K."/>
            <person name="Arkin A.P."/>
            <person name="Keller N.P."/>
            <person name="Grigoriev I.V."/>
            <person name="Louise Glass N.L."/>
        </authorList>
    </citation>
    <scope>NUCLEOTIDE SEQUENCE [LARGE SCALE GENOMIC DNA]</scope>
    <source>
        <strain evidence="5">ATCC 200026 / FGSC A1120 / IAM 13836 / NRRL 3357 / JCM 12722 / SRRC 167</strain>
    </source>
</reference>
<feature type="domain" description="NADP-dependent oxidoreductase" evidence="3">
    <location>
        <begin position="4"/>
        <end position="306"/>
    </location>
</feature>
<organism evidence="4 5">
    <name type="scientific">Aspergillus flavus (strain ATCC 200026 / FGSC A1120 / IAM 13836 / NRRL 3357 / JCM 12722 / SRRC 167)</name>
    <dbReference type="NCBI Taxonomy" id="332952"/>
    <lineage>
        <taxon>Eukaryota</taxon>
        <taxon>Fungi</taxon>
        <taxon>Dikarya</taxon>
        <taxon>Ascomycota</taxon>
        <taxon>Pezizomycotina</taxon>
        <taxon>Eurotiomycetes</taxon>
        <taxon>Eurotiomycetidae</taxon>
        <taxon>Eurotiales</taxon>
        <taxon>Aspergillaceae</taxon>
        <taxon>Aspergillus</taxon>
        <taxon>Aspergillus subgen. Circumdati</taxon>
    </lineage>
</organism>
<keyword evidence="1" id="KW-0560">Oxidoreductase</keyword>
<name>A0A7U2R1V7_ASPFN</name>
<dbReference type="GO" id="GO:0016491">
    <property type="term" value="F:oxidoreductase activity"/>
    <property type="evidence" value="ECO:0007669"/>
    <property type="project" value="UniProtKB-KW"/>
</dbReference>
<dbReference type="Gene3D" id="3.20.20.100">
    <property type="entry name" value="NADP-dependent oxidoreductase domain"/>
    <property type="match status" value="1"/>
</dbReference>
<proteinExistence type="inferred from homology"/>
<dbReference type="SUPFAM" id="SSF63829">
    <property type="entry name" value="Calcium-dependent phosphotriesterase"/>
    <property type="match status" value="1"/>
</dbReference>
<comment type="similarity">
    <text evidence="2">Belongs to the aldo/keto reductase family. Aldo/keto reductase 2 subfamily.</text>
</comment>
<dbReference type="EMBL" id="CP044616">
    <property type="protein sequence ID" value="QRD93011.1"/>
    <property type="molecule type" value="Genomic_DNA"/>
</dbReference>
<dbReference type="Proteomes" id="UP000596276">
    <property type="component" value="Chromosome 8"/>
</dbReference>
<protein>
    <submittedName>
        <fullName evidence="4">Norsolorinic acid reductase</fullName>
    </submittedName>
</protein>
<dbReference type="InterPro" id="IPR050523">
    <property type="entry name" value="AKR_Detox_Biosynth"/>
</dbReference>
<evidence type="ECO:0000256" key="1">
    <source>
        <dbReference type="ARBA" id="ARBA00023002"/>
    </source>
</evidence>
<dbReference type="VEuPathDB" id="FungiDB:F9C07_2287560"/>
<dbReference type="InterPro" id="IPR023210">
    <property type="entry name" value="NADP_OxRdtase_dom"/>
</dbReference>
<evidence type="ECO:0000259" key="3">
    <source>
        <dbReference type="Pfam" id="PF00248"/>
    </source>
</evidence>
<dbReference type="SUPFAM" id="SSF51430">
    <property type="entry name" value="NAD(P)-linked oxidoreductase"/>
    <property type="match status" value="1"/>
</dbReference>
<dbReference type="Gene3D" id="2.120.10.30">
    <property type="entry name" value="TolB, C-terminal domain"/>
    <property type="match status" value="1"/>
</dbReference>
<evidence type="ECO:0000313" key="4">
    <source>
        <dbReference type="EMBL" id="QRD93011.1"/>
    </source>
</evidence>
<dbReference type="VEuPathDB" id="FungiDB:AFLA_013392"/>
<dbReference type="AlphaFoldDB" id="A0A7U2R1V7"/>
<evidence type="ECO:0000256" key="2">
    <source>
        <dbReference type="ARBA" id="ARBA00038157"/>
    </source>
</evidence>
<dbReference type="Pfam" id="PF00248">
    <property type="entry name" value="Aldo_ket_red"/>
    <property type="match status" value="1"/>
</dbReference>
<accession>A0A7U2R1V7</accession>
<dbReference type="InterPro" id="IPR011042">
    <property type="entry name" value="6-blade_b-propeller_TolB-like"/>
</dbReference>
<gene>
    <name evidence="4" type="ORF">F9C07_2287560</name>
</gene>